<evidence type="ECO:0000256" key="7">
    <source>
        <dbReference type="ARBA" id="ARBA00023239"/>
    </source>
</evidence>
<name>A0A2Z3HKL8_9BACT</name>
<dbReference type="KEGG" id="gog:C1280_36930"/>
<evidence type="ECO:0000256" key="6">
    <source>
        <dbReference type="ARBA" id="ARBA00023141"/>
    </source>
</evidence>
<dbReference type="PROSITE" id="PS00167">
    <property type="entry name" value="TRP_SYNTHASE_ALPHA"/>
    <property type="match status" value="1"/>
</dbReference>
<dbReference type="InterPro" id="IPR002028">
    <property type="entry name" value="Trp_synthase_suA"/>
</dbReference>
<dbReference type="InterPro" id="IPR011060">
    <property type="entry name" value="RibuloseP-bd_barrel"/>
</dbReference>
<comment type="function">
    <text evidence="1 9">The alpha subunit is responsible for the aldol cleavage of indoleglycerol phosphate to indole and glyceraldehyde 3-phosphate.</text>
</comment>
<dbReference type="GO" id="GO:0004834">
    <property type="term" value="F:tryptophan synthase activity"/>
    <property type="evidence" value="ECO:0007669"/>
    <property type="project" value="UniProtKB-UniRule"/>
</dbReference>
<dbReference type="EMBL" id="CP025958">
    <property type="protein sequence ID" value="AWM42030.1"/>
    <property type="molecule type" value="Genomic_DNA"/>
</dbReference>
<keyword evidence="5 9" id="KW-0822">Tryptophan biosynthesis</keyword>
<evidence type="ECO:0000256" key="4">
    <source>
        <dbReference type="ARBA" id="ARBA00022605"/>
    </source>
</evidence>
<dbReference type="OrthoDB" id="9804578at2"/>
<evidence type="ECO:0000256" key="8">
    <source>
        <dbReference type="ARBA" id="ARBA00049047"/>
    </source>
</evidence>
<reference evidence="11 12" key="1">
    <citation type="submission" date="2018-01" db="EMBL/GenBank/DDBJ databases">
        <title>G. obscuriglobus.</title>
        <authorList>
            <person name="Franke J."/>
            <person name="Blomberg W."/>
            <person name="Selmecki A."/>
        </authorList>
    </citation>
    <scope>NUCLEOTIDE SEQUENCE [LARGE SCALE GENOMIC DNA]</scope>
    <source>
        <strain evidence="11 12">DSM 5831</strain>
    </source>
</reference>
<keyword evidence="12" id="KW-1185">Reference proteome</keyword>
<dbReference type="EC" id="4.2.1.20" evidence="9"/>
<proteinExistence type="inferred from homology"/>
<evidence type="ECO:0000256" key="3">
    <source>
        <dbReference type="ARBA" id="ARBA00011270"/>
    </source>
</evidence>
<dbReference type="Proteomes" id="UP000245802">
    <property type="component" value="Chromosome"/>
</dbReference>
<accession>A0A2Z3HKL8</accession>
<organism evidence="11 12">
    <name type="scientific">Gemmata obscuriglobus</name>
    <dbReference type="NCBI Taxonomy" id="114"/>
    <lineage>
        <taxon>Bacteria</taxon>
        <taxon>Pseudomonadati</taxon>
        <taxon>Planctomycetota</taxon>
        <taxon>Planctomycetia</taxon>
        <taxon>Gemmatales</taxon>
        <taxon>Gemmataceae</taxon>
        <taxon>Gemmata</taxon>
    </lineage>
</organism>
<dbReference type="PANTHER" id="PTHR43406:SF1">
    <property type="entry name" value="TRYPTOPHAN SYNTHASE ALPHA CHAIN, CHLOROPLASTIC"/>
    <property type="match status" value="1"/>
</dbReference>
<dbReference type="HAMAP" id="MF_00131">
    <property type="entry name" value="Trp_synth_alpha"/>
    <property type="match status" value="1"/>
</dbReference>
<dbReference type="GO" id="GO:0005829">
    <property type="term" value="C:cytosol"/>
    <property type="evidence" value="ECO:0007669"/>
    <property type="project" value="TreeGrafter"/>
</dbReference>
<protein>
    <recommendedName>
        <fullName evidence="9">Tryptophan synthase alpha chain</fullName>
        <ecNumber evidence="9">4.2.1.20</ecNumber>
    </recommendedName>
</protein>
<evidence type="ECO:0000256" key="10">
    <source>
        <dbReference type="RuleBase" id="RU003662"/>
    </source>
</evidence>
<evidence type="ECO:0000256" key="1">
    <source>
        <dbReference type="ARBA" id="ARBA00003365"/>
    </source>
</evidence>
<dbReference type="SMR" id="A0A2Z3HKL8"/>
<keyword evidence="4 9" id="KW-0028">Amino-acid biosynthesis</keyword>
<dbReference type="FunFam" id="3.20.20.70:FF:000037">
    <property type="entry name" value="Tryptophan synthase alpha chain"/>
    <property type="match status" value="1"/>
</dbReference>
<gene>
    <name evidence="9" type="primary">trpA</name>
    <name evidence="11" type="ORF">C1280_36930</name>
</gene>
<dbReference type="Pfam" id="PF00290">
    <property type="entry name" value="Trp_syntA"/>
    <property type="match status" value="1"/>
</dbReference>
<evidence type="ECO:0000256" key="5">
    <source>
        <dbReference type="ARBA" id="ARBA00022822"/>
    </source>
</evidence>
<dbReference type="UniPathway" id="UPA00035">
    <property type="reaction ID" value="UER00044"/>
</dbReference>
<feature type="active site" description="Proton acceptor" evidence="9">
    <location>
        <position position="60"/>
    </location>
</feature>
<comment type="catalytic activity">
    <reaction evidence="8 9">
        <text>(1S,2R)-1-C-(indol-3-yl)glycerol 3-phosphate + L-serine = D-glyceraldehyde 3-phosphate + L-tryptophan + H2O</text>
        <dbReference type="Rhea" id="RHEA:10532"/>
        <dbReference type="ChEBI" id="CHEBI:15377"/>
        <dbReference type="ChEBI" id="CHEBI:33384"/>
        <dbReference type="ChEBI" id="CHEBI:57912"/>
        <dbReference type="ChEBI" id="CHEBI:58866"/>
        <dbReference type="ChEBI" id="CHEBI:59776"/>
        <dbReference type="EC" id="4.2.1.20"/>
    </reaction>
</comment>
<dbReference type="Gene3D" id="3.20.20.70">
    <property type="entry name" value="Aldolase class I"/>
    <property type="match status" value="1"/>
</dbReference>
<dbReference type="NCBIfam" id="TIGR00262">
    <property type="entry name" value="trpA"/>
    <property type="match status" value="1"/>
</dbReference>
<evidence type="ECO:0000313" key="11">
    <source>
        <dbReference type="EMBL" id="AWM42030.1"/>
    </source>
</evidence>
<evidence type="ECO:0000256" key="2">
    <source>
        <dbReference type="ARBA" id="ARBA00004733"/>
    </source>
</evidence>
<comment type="similarity">
    <text evidence="9 10">Belongs to the TrpA family.</text>
</comment>
<dbReference type="AlphaFoldDB" id="A0A2Z3HKL8"/>
<dbReference type="CDD" id="cd04724">
    <property type="entry name" value="Tryptophan_synthase_alpha"/>
    <property type="match status" value="1"/>
</dbReference>
<sequence length="267" mass="28579">MNPIDSLFQRLRAQKRAAFMPFLTAGDPDIAFTRELLPAVADAGADLMEIGFPFSDPIADGPVIQASYTRALNHKLKIADVFAALRDTAARPNWSAPLVSMASYSLMFKMGPTAFIEAAQKSGVSGAVVPDVPVEEAEELSKLARDRDFKLILLVTPTTSPERAAKVVQACSGFVYVVSVVGITGAREALPSALREQLARLRTMTDLPLCVGFGVSRPEQVRDLKEIADGVIVGSAVVKKLEAAGADRAKGLEDVKRFVAELRAPLG</sequence>
<comment type="subunit">
    <text evidence="3 9">Tetramer of two alpha and two beta chains.</text>
</comment>
<dbReference type="InterPro" id="IPR013785">
    <property type="entry name" value="Aldolase_TIM"/>
</dbReference>
<evidence type="ECO:0000256" key="9">
    <source>
        <dbReference type="HAMAP-Rule" id="MF_00131"/>
    </source>
</evidence>
<dbReference type="PANTHER" id="PTHR43406">
    <property type="entry name" value="TRYPTOPHAN SYNTHASE, ALPHA CHAIN"/>
    <property type="match status" value="1"/>
</dbReference>
<dbReference type="InterPro" id="IPR018204">
    <property type="entry name" value="Trp_synthase_alpha_AS"/>
</dbReference>
<dbReference type="SUPFAM" id="SSF51366">
    <property type="entry name" value="Ribulose-phoshate binding barrel"/>
    <property type="match status" value="1"/>
</dbReference>
<comment type="pathway">
    <text evidence="2 9">Amino-acid biosynthesis; L-tryptophan biosynthesis; L-tryptophan from chorismate: step 5/5.</text>
</comment>
<evidence type="ECO:0000313" key="12">
    <source>
        <dbReference type="Proteomes" id="UP000245802"/>
    </source>
</evidence>
<feature type="active site" description="Proton acceptor" evidence="9">
    <location>
        <position position="49"/>
    </location>
</feature>
<keyword evidence="7 9" id="KW-0456">Lyase</keyword>
<dbReference type="RefSeq" id="WP_109571426.1">
    <property type="nucleotide sequence ID" value="NZ_CP025958.1"/>
</dbReference>
<keyword evidence="6 9" id="KW-0057">Aromatic amino acid biosynthesis</keyword>